<protein>
    <recommendedName>
        <fullName evidence="6">THAP-type domain-containing protein</fullName>
    </recommendedName>
</protein>
<dbReference type="InterPro" id="IPR006612">
    <property type="entry name" value="THAP_Znf"/>
</dbReference>
<dbReference type="PROSITE" id="PS50950">
    <property type="entry name" value="ZF_THAP"/>
    <property type="match status" value="1"/>
</dbReference>
<keyword evidence="8" id="KW-1185">Reference proteome</keyword>
<dbReference type="SMART" id="SM00980">
    <property type="entry name" value="THAP"/>
    <property type="match status" value="1"/>
</dbReference>
<gene>
    <name evidence="7" type="ORF">CVLEPA_LOCUS9062</name>
</gene>
<keyword evidence="2 5" id="KW-0863">Zinc-finger</keyword>
<evidence type="ECO:0000256" key="3">
    <source>
        <dbReference type="ARBA" id="ARBA00022833"/>
    </source>
</evidence>
<sequence length="235" mass="27016">MPNRCVIKHCNGKAEAKQISIFSFPKNESVRQLWASFVKTANREWDRKTDRTRSTICSQHFMRDDFTNYEMFRMGLSTKLCLKKAAVPSIFTENVLRKLQLAEVEVDDDFTTTSPDSITKSVGILHVPLTVEKGIQCNLSIMQLEKSTQISTNSSDAATQTDLLLPFLFTSIQRKRMKADETFESSIAVADNPRDQSFFREISIDSHMKSHHQCILLILDRRLQIPFVWSQLCDM</sequence>
<evidence type="ECO:0000313" key="7">
    <source>
        <dbReference type="EMBL" id="CAK8678778.1"/>
    </source>
</evidence>
<keyword evidence="4 5" id="KW-0238">DNA-binding</keyword>
<reference evidence="7 8" key="1">
    <citation type="submission" date="2024-02" db="EMBL/GenBank/DDBJ databases">
        <authorList>
            <person name="Daric V."/>
            <person name="Darras S."/>
        </authorList>
    </citation>
    <scope>NUCLEOTIDE SEQUENCE [LARGE SCALE GENOMIC DNA]</scope>
</reference>
<dbReference type="PANTHER" id="PTHR46600:SF11">
    <property type="entry name" value="THAP DOMAIN-CONTAINING PROTEIN 10"/>
    <property type="match status" value="1"/>
</dbReference>
<evidence type="ECO:0000313" key="8">
    <source>
        <dbReference type="Proteomes" id="UP001642483"/>
    </source>
</evidence>
<dbReference type="EMBL" id="CAWYQH010000057">
    <property type="protein sequence ID" value="CAK8678778.1"/>
    <property type="molecule type" value="Genomic_DNA"/>
</dbReference>
<dbReference type="Proteomes" id="UP001642483">
    <property type="component" value="Unassembled WGS sequence"/>
</dbReference>
<dbReference type="InterPro" id="IPR026516">
    <property type="entry name" value="THAP1/10"/>
</dbReference>
<dbReference type="Gene3D" id="6.20.210.20">
    <property type="entry name" value="THAP domain"/>
    <property type="match status" value="1"/>
</dbReference>
<dbReference type="PANTHER" id="PTHR46600">
    <property type="entry name" value="THAP DOMAIN-CONTAINING"/>
    <property type="match status" value="1"/>
</dbReference>
<evidence type="ECO:0000256" key="4">
    <source>
        <dbReference type="ARBA" id="ARBA00023125"/>
    </source>
</evidence>
<dbReference type="InterPro" id="IPR038441">
    <property type="entry name" value="THAP_Znf_sf"/>
</dbReference>
<dbReference type="SUPFAM" id="SSF57716">
    <property type="entry name" value="Glucocorticoid receptor-like (DNA-binding domain)"/>
    <property type="match status" value="1"/>
</dbReference>
<proteinExistence type="predicted"/>
<comment type="caution">
    <text evidence="7">The sequence shown here is derived from an EMBL/GenBank/DDBJ whole genome shotgun (WGS) entry which is preliminary data.</text>
</comment>
<accession>A0ABP0FIG6</accession>
<keyword evidence="1" id="KW-0479">Metal-binding</keyword>
<dbReference type="Pfam" id="PF05485">
    <property type="entry name" value="THAP"/>
    <property type="match status" value="1"/>
</dbReference>
<dbReference type="SMART" id="SM00692">
    <property type="entry name" value="DM3"/>
    <property type="match status" value="1"/>
</dbReference>
<name>A0ABP0FIG6_CLALP</name>
<evidence type="ECO:0000256" key="1">
    <source>
        <dbReference type="ARBA" id="ARBA00022723"/>
    </source>
</evidence>
<organism evidence="7 8">
    <name type="scientific">Clavelina lepadiformis</name>
    <name type="common">Light-bulb sea squirt</name>
    <name type="synonym">Ascidia lepadiformis</name>
    <dbReference type="NCBI Taxonomy" id="159417"/>
    <lineage>
        <taxon>Eukaryota</taxon>
        <taxon>Metazoa</taxon>
        <taxon>Chordata</taxon>
        <taxon>Tunicata</taxon>
        <taxon>Ascidiacea</taxon>
        <taxon>Aplousobranchia</taxon>
        <taxon>Clavelinidae</taxon>
        <taxon>Clavelina</taxon>
    </lineage>
</organism>
<keyword evidence="3" id="KW-0862">Zinc</keyword>
<evidence type="ECO:0000259" key="6">
    <source>
        <dbReference type="PROSITE" id="PS50950"/>
    </source>
</evidence>
<evidence type="ECO:0000256" key="5">
    <source>
        <dbReference type="PROSITE-ProRule" id="PRU00309"/>
    </source>
</evidence>
<evidence type="ECO:0000256" key="2">
    <source>
        <dbReference type="ARBA" id="ARBA00022771"/>
    </source>
</evidence>
<feature type="domain" description="THAP-type" evidence="6">
    <location>
        <begin position="1"/>
        <end position="91"/>
    </location>
</feature>